<name>A0A409WK42_PSICY</name>
<gene>
    <name evidence="1" type="ORF">CVT25_002435</name>
</gene>
<dbReference type="Proteomes" id="UP000283269">
    <property type="component" value="Unassembled WGS sequence"/>
</dbReference>
<accession>A0A409WK42</accession>
<proteinExistence type="predicted"/>
<dbReference type="AlphaFoldDB" id="A0A409WK42"/>
<organism evidence="1 2">
    <name type="scientific">Psilocybe cyanescens</name>
    <dbReference type="NCBI Taxonomy" id="93625"/>
    <lineage>
        <taxon>Eukaryota</taxon>
        <taxon>Fungi</taxon>
        <taxon>Dikarya</taxon>
        <taxon>Basidiomycota</taxon>
        <taxon>Agaricomycotina</taxon>
        <taxon>Agaricomycetes</taxon>
        <taxon>Agaricomycetidae</taxon>
        <taxon>Agaricales</taxon>
        <taxon>Agaricineae</taxon>
        <taxon>Strophariaceae</taxon>
        <taxon>Psilocybe</taxon>
    </lineage>
</organism>
<evidence type="ECO:0000313" key="2">
    <source>
        <dbReference type="Proteomes" id="UP000283269"/>
    </source>
</evidence>
<dbReference type="InParanoid" id="A0A409WK42"/>
<keyword evidence="2" id="KW-1185">Reference proteome</keyword>
<protein>
    <submittedName>
        <fullName evidence="1">Uncharacterized protein</fullName>
    </submittedName>
</protein>
<dbReference type="EMBL" id="NHYD01003403">
    <property type="protein sequence ID" value="PPQ78867.1"/>
    <property type="molecule type" value="Genomic_DNA"/>
</dbReference>
<sequence>MSTPEIPISVDVQRGIINASVNAAMLLNFLMGRSSIYSEHHCLKLTIGIYDFIKVVITVPTDMEMLPCLGTVVRGNPVPPDSFRWGTR</sequence>
<reference evidence="1 2" key="1">
    <citation type="journal article" date="2018" name="Evol. Lett.">
        <title>Horizontal gene cluster transfer increased hallucinogenic mushroom diversity.</title>
        <authorList>
            <person name="Reynolds H.T."/>
            <person name="Vijayakumar V."/>
            <person name="Gluck-Thaler E."/>
            <person name="Korotkin H.B."/>
            <person name="Matheny P.B."/>
            <person name="Slot J.C."/>
        </authorList>
    </citation>
    <scope>NUCLEOTIDE SEQUENCE [LARGE SCALE GENOMIC DNA]</scope>
    <source>
        <strain evidence="1 2">2631</strain>
    </source>
</reference>
<evidence type="ECO:0000313" key="1">
    <source>
        <dbReference type="EMBL" id="PPQ78867.1"/>
    </source>
</evidence>
<comment type="caution">
    <text evidence="1">The sequence shown here is derived from an EMBL/GenBank/DDBJ whole genome shotgun (WGS) entry which is preliminary data.</text>
</comment>